<evidence type="ECO:0000259" key="8">
    <source>
        <dbReference type="PROSITE" id="PS50112"/>
    </source>
</evidence>
<dbReference type="Proteomes" id="UP001500582">
    <property type="component" value="Unassembled WGS sequence"/>
</dbReference>
<feature type="domain" description="PAS" evidence="8">
    <location>
        <begin position="214"/>
        <end position="284"/>
    </location>
</feature>
<dbReference type="EMBL" id="BAABFT010000027">
    <property type="protein sequence ID" value="GAA4340846.1"/>
    <property type="molecule type" value="Genomic_DNA"/>
</dbReference>
<keyword evidence="5" id="KW-0418">Kinase</keyword>
<keyword evidence="3" id="KW-0597">Phosphoprotein</keyword>
<dbReference type="Pfam" id="PF02518">
    <property type="entry name" value="HATPase_c"/>
    <property type="match status" value="1"/>
</dbReference>
<dbReference type="SUPFAM" id="SSF55785">
    <property type="entry name" value="PYP-like sensor domain (PAS domain)"/>
    <property type="match status" value="2"/>
</dbReference>
<dbReference type="PROSITE" id="PS50112">
    <property type="entry name" value="PAS"/>
    <property type="match status" value="1"/>
</dbReference>
<evidence type="ECO:0000256" key="1">
    <source>
        <dbReference type="ARBA" id="ARBA00000085"/>
    </source>
</evidence>
<protein>
    <recommendedName>
        <fullName evidence="2">histidine kinase</fullName>
        <ecNumber evidence="2">2.7.13.3</ecNumber>
    </recommendedName>
</protein>
<proteinExistence type="predicted"/>
<dbReference type="SMART" id="SM00086">
    <property type="entry name" value="PAC"/>
    <property type="match status" value="2"/>
</dbReference>
<dbReference type="PRINTS" id="PR00344">
    <property type="entry name" value="BCTRLSENSOR"/>
</dbReference>
<evidence type="ECO:0000256" key="4">
    <source>
        <dbReference type="ARBA" id="ARBA00022679"/>
    </source>
</evidence>
<dbReference type="InterPro" id="IPR035965">
    <property type="entry name" value="PAS-like_dom_sf"/>
</dbReference>
<sequence length="557" mass="63686">MAKYMDQAKLTTEELLAEMADLRIQLEEANDTIQAIRTGQVDAFVLKGENGHELYTLKTADQTYRVFIEKMNEGAVTLNREGVILYSNSRFAAMVSSPLEKVAGTTFDRFISDDELDKFARVIGNGWEEDCKQEINLTAITGEIVPCLLSCNALELDEGMALSLILTDLTIQKNAEKQLQLKNDELAIAHNAAEKMNDELEDIVKERTSELLISREHFKLLANNIPQMTWTSLPTGELNFYNRQWYDYTGLDLQHEREYKFEDIVHPDDLEITNQKYNAAIESGNIFEVENRYRKGTDGSYRWHLNRAIPLWDEAGHIILWVGTATDIEEQKQQMQRKDEFIGIASHELKTPLTSLKGYLQLLGTYKKDVLPPTIKTYIEKANLASNKLQHLVNDLLDVSKIQAGRLEYQFERFDISKALASCIENARHIYPDNIFYENVQPDIIISGNAERLEQVVMNFINNAVKYSQDDKRIIITTERLQGYLRVSVTDFGIGMSKKEIGRVFERFYRVEDMKFMASGLGMGLYISTEIINSHKGKIGVDSELGKGSTFYFDLPL</sequence>
<dbReference type="CDD" id="cd00075">
    <property type="entry name" value="HATPase"/>
    <property type="match status" value="1"/>
</dbReference>
<dbReference type="InterPro" id="IPR013655">
    <property type="entry name" value="PAS_fold_3"/>
</dbReference>
<dbReference type="SMART" id="SM00388">
    <property type="entry name" value="HisKA"/>
    <property type="match status" value="1"/>
</dbReference>
<evidence type="ECO:0000259" key="7">
    <source>
        <dbReference type="PROSITE" id="PS50109"/>
    </source>
</evidence>
<dbReference type="Gene3D" id="3.30.565.10">
    <property type="entry name" value="Histidine kinase-like ATPase, C-terminal domain"/>
    <property type="match status" value="1"/>
</dbReference>
<comment type="caution">
    <text evidence="10">The sequence shown here is derived from an EMBL/GenBank/DDBJ whole genome shotgun (WGS) entry which is preliminary data.</text>
</comment>
<dbReference type="EC" id="2.7.13.3" evidence="2"/>
<accession>A0ABP8HM60</accession>
<dbReference type="NCBIfam" id="TIGR00229">
    <property type="entry name" value="sensory_box"/>
    <property type="match status" value="2"/>
</dbReference>
<evidence type="ECO:0000256" key="3">
    <source>
        <dbReference type="ARBA" id="ARBA00022553"/>
    </source>
</evidence>
<organism evidence="10 11">
    <name type="scientific">Mucilaginibacter gynuensis</name>
    <dbReference type="NCBI Taxonomy" id="1302236"/>
    <lineage>
        <taxon>Bacteria</taxon>
        <taxon>Pseudomonadati</taxon>
        <taxon>Bacteroidota</taxon>
        <taxon>Sphingobacteriia</taxon>
        <taxon>Sphingobacteriales</taxon>
        <taxon>Sphingobacteriaceae</taxon>
        <taxon>Mucilaginibacter</taxon>
    </lineage>
</organism>
<dbReference type="InterPro" id="IPR001610">
    <property type="entry name" value="PAC"/>
</dbReference>
<dbReference type="SMART" id="SM00387">
    <property type="entry name" value="HATPase_c"/>
    <property type="match status" value="1"/>
</dbReference>
<evidence type="ECO:0000256" key="5">
    <source>
        <dbReference type="ARBA" id="ARBA00022777"/>
    </source>
</evidence>
<dbReference type="CDD" id="cd00130">
    <property type="entry name" value="PAS"/>
    <property type="match status" value="1"/>
</dbReference>
<gene>
    <name evidence="10" type="ORF">GCM10023149_52600</name>
</gene>
<dbReference type="SUPFAM" id="SSF47384">
    <property type="entry name" value="Homodimeric domain of signal transducing histidine kinase"/>
    <property type="match status" value="1"/>
</dbReference>
<keyword evidence="11" id="KW-1185">Reference proteome</keyword>
<dbReference type="PROSITE" id="PS50109">
    <property type="entry name" value="HIS_KIN"/>
    <property type="match status" value="1"/>
</dbReference>
<dbReference type="Gene3D" id="1.10.287.130">
    <property type="match status" value="1"/>
</dbReference>
<dbReference type="InterPro" id="IPR036890">
    <property type="entry name" value="HATPase_C_sf"/>
</dbReference>
<feature type="domain" description="PAC" evidence="9">
    <location>
        <begin position="287"/>
        <end position="340"/>
    </location>
</feature>
<evidence type="ECO:0000259" key="9">
    <source>
        <dbReference type="PROSITE" id="PS50113"/>
    </source>
</evidence>
<dbReference type="InterPro" id="IPR036097">
    <property type="entry name" value="HisK_dim/P_sf"/>
</dbReference>
<dbReference type="PROSITE" id="PS50113">
    <property type="entry name" value="PAC"/>
    <property type="match status" value="1"/>
</dbReference>
<dbReference type="PANTHER" id="PTHR43304">
    <property type="entry name" value="PHYTOCHROME-LIKE PROTEIN CPH1"/>
    <property type="match status" value="1"/>
</dbReference>
<feature type="coiled-coil region" evidence="6">
    <location>
        <begin position="5"/>
        <end position="39"/>
    </location>
</feature>
<name>A0ABP8HM60_9SPHI</name>
<evidence type="ECO:0000256" key="6">
    <source>
        <dbReference type="SAM" id="Coils"/>
    </source>
</evidence>
<feature type="coiled-coil region" evidence="6">
    <location>
        <begin position="179"/>
        <end position="206"/>
    </location>
</feature>
<feature type="domain" description="Histidine kinase" evidence="7">
    <location>
        <begin position="344"/>
        <end position="557"/>
    </location>
</feature>
<dbReference type="Pfam" id="PF13426">
    <property type="entry name" value="PAS_9"/>
    <property type="match status" value="1"/>
</dbReference>
<dbReference type="InterPro" id="IPR000700">
    <property type="entry name" value="PAS-assoc_C"/>
</dbReference>
<dbReference type="CDD" id="cd00082">
    <property type="entry name" value="HisKA"/>
    <property type="match status" value="1"/>
</dbReference>
<dbReference type="Pfam" id="PF00512">
    <property type="entry name" value="HisKA"/>
    <property type="match status" value="1"/>
</dbReference>
<dbReference type="PANTHER" id="PTHR43304:SF1">
    <property type="entry name" value="PAC DOMAIN-CONTAINING PROTEIN"/>
    <property type="match status" value="1"/>
</dbReference>
<dbReference type="InterPro" id="IPR052162">
    <property type="entry name" value="Sensor_kinase/Photoreceptor"/>
</dbReference>
<evidence type="ECO:0000313" key="10">
    <source>
        <dbReference type="EMBL" id="GAA4340846.1"/>
    </source>
</evidence>
<dbReference type="SMART" id="SM00091">
    <property type="entry name" value="PAS"/>
    <property type="match status" value="2"/>
</dbReference>
<dbReference type="InterPro" id="IPR000014">
    <property type="entry name" value="PAS"/>
</dbReference>
<evidence type="ECO:0000313" key="11">
    <source>
        <dbReference type="Proteomes" id="UP001500582"/>
    </source>
</evidence>
<dbReference type="SUPFAM" id="SSF55874">
    <property type="entry name" value="ATPase domain of HSP90 chaperone/DNA topoisomerase II/histidine kinase"/>
    <property type="match status" value="1"/>
</dbReference>
<dbReference type="InterPro" id="IPR005467">
    <property type="entry name" value="His_kinase_dom"/>
</dbReference>
<dbReference type="Pfam" id="PF08447">
    <property type="entry name" value="PAS_3"/>
    <property type="match status" value="1"/>
</dbReference>
<evidence type="ECO:0000256" key="2">
    <source>
        <dbReference type="ARBA" id="ARBA00012438"/>
    </source>
</evidence>
<keyword evidence="6" id="KW-0175">Coiled coil</keyword>
<dbReference type="InterPro" id="IPR004358">
    <property type="entry name" value="Sig_transdc_His_kin-like_C"/>
</dbReference>
<comment type="catalytic activity">
    <reaction evidence="1">
        <text>ATP + protein L-histidine = ADP + protein N-phospho-L-histidine.</text>
        <dbReference type="EC" id="2.7.13.3"/>
    </reaction>
</comment>
<dbReference type="InterPro" id="IPR003594">
    <property type="entry name" value="HATPase_dom"/>
</dbReference>
<reference evidence="11" key="1">
    <citation type="journal article" date="2019" name="Int. J. Syst. Evol. Microbiol.">
        <title>The Global Catalogue of Microorganisms (GCM) 10K type strain sequencing project: providing services to taxonomists for standard genome sequencing and annotation.</title>
        <authorList>
            <consortium name="The Broad Institute Genomics Platform"/>
            <consortium name="The Broad Institute Genome Sequencing Center for Infectious Disease"/>
            <person name="Wu L."/>
            <person name="Ma J."/>
        </authorList>
    </citation>
    <scope>NUCLEOTIDE SEQUENCE [LARGE SCALE GENOMIC DNA]</scope>
    <source>
        <strain evidence="11">JCM 17705</strain>
    </source>
</reference>
<keyword evidence="4" id="KW-0808">Transferase</keyword>
<dbReference type="InterPro" id="IPR003661">
    <property type="entry name" value="HisK_dim/P_dom"/>
</dbReference>
<dbReference type="Gene3D" id="3.30.450.20">
    <property type="entry name" value="PAS domain"/>
    <property type="match status" value="2"/>
</dbReference>